<dbReference type="PANTHER" id="PTHR14187">
    <property type="entry name" value="ALPHA KINASE/ELONGATION FACTOR 2 KINASE"/>
    <property type="match status" value="1"/>
</dbReference>
<name>D6RL99_COPC7</name>
<dbReference type="AlphaFoldDB" id="D6RL99"/>
<protein>
    <submittedName>
        <fullName evidence="1">Uncharacterized protein</fullName>
    </submittedName>
</protein>
<comment type="caution">
    <text evidence="1">The sequence shown here is derived from an EMBL/GenBank/DDBJ whole genome shotgun (WGS) entry which is preliminary data.</text>
</comment>
<dbReference type="PANTHER" id="PTHR14187:SF5">
    <property type="entry name" value="HEAT SHOCK 70 KDA PROTEIN 12A"/>
    <property type="match status" value="1"/>
</dbReference>
<dbReference type="Proteomes" id="UP000001861">
    <property type="component" value="Unassembled WGS sequence"/>
</dbReference>
<dbReference type="OrthoDB" id="2963168at2759"/>
<dbReference type="EMBL" id="AACS02000003">
    <property type="protein sequence ID" value="EFI28055.1"/>
    <property type="molecule type" value="Genomic_DNA"/>
</dbReference>
<dbReference type="OMA" id="RRSHTTF"/>
<dbReference type="VEuPathDB" id="FungiDB:CC1G_14081"/>
<evidence type="ECO:0000313" key="2">
    <source>
        <dbReference type="Proteomes" id="UP000001861"/>
    </source>
</evidence>
<dbReference type="RefSeq" id="XP_002911549.1">
    <property type="nucleotide sequence ID" value="XM_002911503.1"/>
</dbReference>
<proteinExistence type="predicted"/>
<evidence type="ECO:0000313" key="1">
    <source>
        <dbReference type="EMBL" id="EFI28055.1"/>
    </source>
</evidence>
<accession>D6RL99</accession>
<dbReference type="HOGENOM" id="CLU_1669299_0_0_1"/>
<organism evidence="1 2">
    <name type="scientific">Coprinopsis cinerea (strain Okayama-7 / 130 / ATCC MYA-4618 / FGSC 9003)</name>
    <name type="common">Inky cap fungus</name>
    <name type="synonym">Hormographiella aspergillata</name>
    <dbReference type="NCBI Taxonomy" id="240176"/>
    <lineage>
        <taxon>Eukaryota</taxon>
        <taxon>Fungi</taxon>
        <taxon>Dikarya</taxon>
        <taxon>Basidiomycota</taxon>
        <taxon>Agaricomycotina</taxon>
        <taxon>Agaricomycetes</taxon>
        <taxon>Agaricomycetidae</taxon>
        <taxon>Agaricales</taxon>
        <taxon>Agaricineae</taxon>
        <taxon>Psathyrellaceae</taxon>
        <taxon>Coprinopsis</taxon>
    </lineage>
</organism>
<reference evidence="1 2" key="1">
    <citation type="journal article" date="2010" name="Proc. Natl. Acad. Sci. U.S.A.">
        <title>Insights into evolution of multicellular fungi from the assembled chromosomes of the mushroom Coprinopsis cinerea (Coprinus cinereus).</title>
        <authorList>
            <person name="Stajich J.E."/>
            <person name="Wilke S.K."/>
            <person name="Ahren D."/>
            <person name="Au C.H."/>
            <person name="Birren B.W."/>
            <person name="Borodovsky M."/>
            <person name="Burns C."/>
            <person name="Canback B."/>
            <person name="Casselton L.A."/>
            <person name="Cheng C.K."/>
            <person name="Deng J."/>
            <person name="Dietrich F.S."/>
            <person name="Fargo D.C."/>
            <person name="Farman M.L."/>
            <person name="Gathman A.C."/>
            <person name="Goldberg J."/>
            <person name="Guigo R."/>
            <person name="Hoegger P.J."/>
            <person name="Hooker J.B."/>
            <person name="Huggins A."/>
            <person name="James T.Y."/>
            <person name="Kamada T."/>
            <person name="Kilaru S."/>
            <person name="Kodira C."/>
            <person name="Kues U."/>
            <person name="Kupfer D."/>
            <person name="Kwan H.S."/>
            <person name="Lomsadze A."/>
            <person name="Li W."/>
            <person name="Lilly W.W."/>
            <person name="Ma L.J."/>
            <person name="Mackey A.J."/>
            <person name="Manning G."/>
            <person name="Martin F."/>
            <person name="Muraguchi H."/>
            <person name="Natvig D.O."/>
            <person name="Palmerini H."/>
            <person name="Ramesh M.A."/>
            <person name="Rehmeyer C.J."/>
            <person name="Roe B.A."/>
            <person name="Shenoy N."/>
            <person name="Stanke M."/>
            <person name="Ter-Hovhannisyan V."/>
            <person name="Tunlid A."/>
            <person name="Velagapudi R."/>
            <person name="Vision T.J."/>
            <person name="Zeng Q."/>
            <person name="Zolan M.E."/>
            <person name="Pukkila P.J."/>
        </authorList>
    </citation>
    <scope>NUCLEOTIDE SEQUENCE [LARGE SCALE GENOMIC DNA]</scope>
    <source>
        <strain evidence="2">Okayama-7 / 130 / ATCC MYA-4618 / FGSC 9003</strain>
    </source>
</reference>
<gene>
    <name evidence="1" type="ORF">CC1G_14081</name>
</gene>
<dbReference type="InParanoid" id="D6RL99"/>
<dbReference type="STRING" id="240176.D6RL99"/>
<dbReference type="KEGG" id="cci:CC1G_14081"/>
<sequence>MQRAEGQGYQDDAEEAHATFRSEVASFFESPISTILASVKEQILSAHRPIHSIFLVGGFAASDYLYTQLDDLSALGLTVLRPDIADGALSFYLDHRVVSRVSRFTYGVNCHVPYNPRDEEHQIRSITSWFSASGNRRLPGFFSVILPKVLLHLFGWKG</sequence>
<keyword evidence="2" id="KW-1185">Reference proteome</keyword>
<dbReference type="GeneID" id="9379676"/>